<dbReference type="GO" id="GO:0003677">
    <property type="term" value="F:DNA binding"/>
    <property type="evidence" value="ECO:0007669"/>
    <property type="project" value="InterPro"/>
</dbReference>
<name>A0AA96VBM2_9EURY</name>
<dbReference type="Pfam" id="PF01555">
    <property type="entry name" value="N6_N4_Mtase"/>
    <property type="match status" value="1"/>
</dbReference>
<organism evidence="6 7">
    <name type="scientific">Methanimicrococcus stummii</name>
    <dbReference type="NCBI Taxonomy" id="3028294"/>
    <lineage>
        <taxon>Archaea</taxon>
        <taxon>Methanobacteriati</taxon>
        <taxon>Methanobacteriota</taxon>
        <taxon>Stenosarchaea group</taxon>
        <taxon>Methanomicrobia</taxon>
        <taxon>Methanosarcinales</taxon>
        <taxon>Methanosarcinaceae</taxon>
        <taxon>Methanimicrococcus</taxon>
    </lineage>
</organism>
<dbReference type="InterPro" id="IPR002295">
    <property type="entry name" value="N4/N6-MTase_EcoPI_Mod-like"/>
</dbReference>
<evidence type="ECO:0000256" key="3">
    <source>
        <dbReference type="ARBA" id="ARBA00022679"/>
    </source>
</evidence>
<evidence type="ECO:0000313" key="6">
    <source>
        <dbReference type="EMBL" id="WNY28923.1"/>
    </source>
</evidence>
<keyword evidence="3" id="KW-0808">Transferase</keyword>
<dbReference type="SUPFAM" id="SSF53335">
    <property type="entry name" value="S-adenosyl-L-methionine-dependent methyltransferases"/>
    <property type="match status" value="1"/>
</dbReference>
<dbReference type="RefSeq" id="WP_316558930.1">
    <property type="nucleotide sequence ID" value="NZ_CP131062.1"/>
</dbReference>
<dbReference type="GeneID" id="85197608"/>
<dbReference type="InterPro" id="IPR002941">
    <property type="entry name" value="DNA_methylase_N4/N6"/>
</dbReference>
<dbReference type="InterPro" id="IPR029063">
    <property type="entry name" value="SAM-dependent_MTases_sf"/>
</dbReference>
<dbReference type="AlphaFoldDB" id="A0AA96VBM2"/>
<keyword evidence="4" id="KW-0949">S-adenosyl-L-methionine</keyword>
<proteinExistence type="inferred from homology"/>
<dbReference type="EMBL" id="CP131062">
    <property type="protein sequence ID" value="WNY28923.1"/>
    <property type="molecule type" value="Genomic_DNA"/>
</dbReference>
<evidence type="ECO:0000313" key="7">
    <source>
        <dbReference type="Proteomes" id="UP001302662"/>
    </source>
</evidence>
<sequence length="630" mass="71451">MDKMHFETSDFASELAEKIAALAPSVVTEKSNGGGGNQQQSTLKRAINFDLLRTLLGDDVADDEAYEFTWVGKREAVMEAGKPIRKTLRPCPEESKSFDSTENLYIEGDNLDVLKLLQESYLGKVKMIYIDPPYNTGNDFVYRDNFTQSHEEYEEETGVFDEDGERLFKNTESNGRFHSDWCSMIYPRLVLARNLLSEDGVIFVSIDDHEVGSLRKICDEIFGSQNFAGEIIRKTKSMTGDSGIGFNLQHENLLLYAKNINHLVLKGEKKDYSNYSNPDNDSNGDWCIGDPSAKSGGQSTYFEIMNPYTGKSDFPPNGRYWAFSKETLQTYIKSGKITFKKNYSENERGFIFKRYKKDASSMTNPVNSLFAVENNYMNQNATTELSKLFGVPYFSYPKPVLFIYDLVRFSTNKEDIVLDFFSGSATTAHAVMQLNTEDGGNRKFIMVQLPEKIDENSEIYNAGYKNICEIGKERIRRAGDKIKEENKAKESIENLDIGFRVLKLDDSNMKDVYYAAGSYTQDLLSLTESNIKDDRNDMDLLYGCLLDWGLPLSQSHKTEEIDGVTVHTYNDGDLIACFADKVSEKAVKEIAERQPLRVVFRDSSFSSSPDKINVEEIFKLMAPNTTIKVI</sequence>
<evidence type="ECO:0000256" key="2">
    <source>
        <dbReference type="ARBA" id="ARBA00022603"/>
    </source>
</evidence>
<reference evidence="6 7" key="1">
    <citation type="submission" date="2023-07" db="EMBL/GenBank/DDBJ databases">
        <title>Closed genome sequence of Methanimicrococcus sp. Es2.</title>
        <authorList>
            <person name="Protasov E."/>
            <person name="Platt K."/>
            <person name="Reeh H."/>
            <person name="Poehlein A."/>
            <person name="Daniel R."/>
            <person name="Brune A."/>
        </authorList>
    </citation>
    <scope>NUCLEOTIDE SEQUENCE [LARGE SCALE GENOMIC DNA]</scope>
    <source>
        <strain evidence="6 7">Es2</strain>
    </source>
</reference>
<gene>
    <name evidence="6" type="ORF">MmiEs2_11360</name>
</gene>
<dbReference type="Proteomes" id="UP001302662">
    <property type="component" value="Chromosome"/>
</dbReference>
<protein>
    <recommendedName>
        <fullName evidence="5">DNA methylase N-4/N-6 domain-containing protein</fullName>
    </recommendedName>
</protein>
<dbReference type="REBASE" id="768715">
    <property type="entry name" value="M3.MspEs2ORF11290P"/>
</dbReference>
<dbReference type="InterPro" id="IPR002052">
    <property type="entry name" value="DNA_methylase_N6_adenine_CS"/>
</dbReference>
<feature type="domain" description="DNA methylase N-4/N-6" evidence="5">
    <location>
        <begin position="125"/>
        <end position="447"/>
    </location>
</feature>
<accession>A0AA96VBM2</accession>
<dbReference type="GO" id="GO:0008170">
    <property type="term" value="F:N-methyltransferase activity"/>
    <property type="evidence" value="ECO:0007669"/>
    <property type="project" value="InterPro"/>
</dbReference>
<evidence type="ECO:0000256" key="1">
    <source>
        <dbReference type="ARBA" id="ARBA00006594"/>
    </source>
</evidence>
<dbReference type="GO" id="GO:0032259">
    <property type="term" value="P:methylation"/>
    <property type="evidence" value="ECO:0007669"/>
    <property type="project" value="UniProtKB-KW"/>
</dbReference>
<keyword evidence="7" id="KW-1185">Reference proteome</keyword>
<evidence type="ECO:0000259" key="5">
    <source>
        <dbReference type="Pfam" id="PF01555"/>
    </source>
</evidence>
<dbReference type="PIRSF" id="PIRSF015855">
    <property type="entry name" value="TypeIII_Mtase_mKpnI"/>
    <property type="match status" value="1"/>
</dbReference>
<dbReference type="PRINTS" id="PR00506">
    <property type="entry name" value="D21N6MTFRASE"/>
</dbReference>
<keyword evidence="2" id="KW-0489">Methyltransferase</keyword>
<dbReference type="KEGG" id="mees:MmiEs2_11360"/>
<dbReference type="PROSITE" id="PS00092">
    <property type="entry name" value="N6_MTASE"/>
    <property type="match status" value="1"/>
</dbReference>
<evidence type="ECO:0000256" key="4">
    <source>
        <dbReference type="ARBA" id="ARBA00022691"/>
    </source>
</evidence>
<dbReference type="Gene3D" id="3.40.50.150">
    <property type="entry name" value="Vaccinia Virus protein VP39"/>
    <property type="match status" value="1"/>
</dbReference>
<comment type="similarity">
    <text evidence="1">Belongs to the N(4)/N(6)-methyltransferase family.</text>
</comment>